<dbReference type="Proteomes" id="UP000191040">
    <property type="component" value="Chromosome I"/>
</dbReference>
<dbReference type="NCBIfam" id="TIGR00543">
    <property type="entry name" value="isochor_syn"/>
    <property type="match status" value="1"/>
</dbReference>
<dbReference type="InterPro" id="IPR015890">
    <property type="entry name" value="Chorismate_C"/>
</dbReference>
<dbReference type="Gene3D" id="3.60.120.10">
    <property type="entry name" value="Anthranilate synthase"/>
    <property type="match status" value="1"/>
</dbReference>
<dbReference type="GO" id="GO:0009697">
    <property type="term" value="P:salicylic acid biosynthetic process"/>
    <property type="evidence" value="ECO:0007669"/>
    <property type="project" value="TreeGrafter"/>
</dbReference>
<feature type="domain" description="Chorismate-utilising enzyme C-terminal" evidence="7">
    <location>
        <begin position="103"/>
        <end position="362"/>
    </location>
</feature>
<evidence type="ECO:0000256" key="5">
    <source>
        <dbReference type="ARBA" id="ARBA00041564"/>
    </source>
</evidence>
<keyword evidence="4" id="KW-0413">Isomerase</keyword>
<dbReference type="Pfam" id="PF00425">
    <property type="entry name" value="Chorismate_bind"/>
    <property type="match status" value="1"/>
</dbReference>
<dbReference type="PANTHER" id="PTHR42839:SF2">
    <property type="entry name" value="ISOCHORISMATE SYNTHASE ENTC"/>
    <property type="match status" value="1"/>
</dbReference>
<dbReference type="OrthoDB" id="9806579at2"/>
<dbReference type="InterPro" id="IPR004561">
    <property type="entry name" value="IsoChor_synthase"/>
</dbReference>
<organism evidence="8 9">
    <name type="scientific">Aeromicrobium choanae</name>
    <dbReference type="NCBI Taxonomy" id="1736691"/>
    <lineage>
        <taxon>Bacteria</taxon>
        <taxon>Bacillati</taxon>
        <taxon>Actinomycetota</taxon>
        <taxon>Actinomycetes</taxon>
        <taxon>Propionibacteriales</taxon>
        <taxon>Nocardioidaceae</taxon>
        <taxon>Aeromicrobium</taxon>
    </lineage>
</organism>
<dbReference type="PRINTS" id="PR00095">
    <property type="entry name" value="ANTSNTHASEI"/>
</dbReference>
<dbReference type="SUPFAM" id="SSF56322">
    <property type="entry name" value="ADC synthase"/>
    <property type="match status" value="1"/>
</dbReference>
<accession>A0A1T4YS22</accession>
<dbReference type="AlphaFoldDB" id="A0A1T4YS22"/>
<evidence type="ECO:0000256" key="2">
    <source>
        <dbReference type="ARBA" id="ARBA00005297"/>
    </source>
</evidence>
<evidence type="ECO:0000256" key="6">
    <source>
        <dbReference type="SAM" id="MobiDB-lite"/>
    </source>
</evidence>
<dbReference type="EMBL" id="LT796768">
    <property type="protein sequence ID" value="SKB04569.1"/>
    <property type="molecule type" value="Genomic_DNA"/>
</dbReference>
<name>A0A1T4YS22_9ACTN</name>
<dbReference type="RefSeq" id="WP_078698799.1">
    <property type="nucleotide sequence ID" value="NZ_LT796768.1"/>
</dbReference>
<evidence type="ECO:0000256" key="1">
    <source>
        <dbReference type="ARBA" id="ARBA00000799"/>
    </source>
</evidence>
<dbReference type="GO" id="GO:0008909">
    <property type="term" value="F:isochorismate synthase activity"/>
    <property type="evidence" value="ECO:0007669"/>
    <property type="project" value="UniProtKB-EC"/>
</dbReference>
<gene>
    <name evidence="8" type="ORF">SAMN06295964_0621</name>
</gene>
<sequence>MNPTLEPTRSASALRRSPLVFAGSDPFAADEVRRTLHARTGDPDLACRVLRALEPGERAVVSAAFRADGPVVAHFVTPRELEHAEPSPVEARVHDVVPEPARSAYVDLVATALDRIEGTDVAKVVLGRCLEVHSSPALSPAEVTATLLDRRPGRYVFCLPLDDRPDARWLVGASPELLVRRRGAELASTPLAGSVPRSPDPDEDSRRAAALADSAKDLAEHAFVVDHIAAALSPVCEWLEVPAVPEVLATDSMWHLASPIRGRLRAPEDLTALDLAQLLHPTPAVGGVPTPTATELIDELEGPDLRGPFGGFVGWMDADGDGELAVTIRAGVLDGERLRLFAGAGIVAGSDPLAEADETAAKLSTMTRAVGL</sequence>
<dbReference type="InterPro" id="IPR019999">
    <property type="entry name" value="Anth_synth_I-like"/>
</dbReference>
<keyword evidence="9" id="KW-1185">Reference proteome</keyword>
<evidence type="ECO:0000313" key="8">
    <source>
        <dbReference type="EMBL" id="SKB04569.1"/>
    </source>
</evidence>
<feature type="region of interest" description="Disordered" evidence="6">
    <location>
        <begin position="190"/>
        <end position="209"/>
    </location>
</feature>
<protein>
    <recommendedName>
        <fullName evidence="3">isochorismate synthase</fullName>
        <ecNumber evidence="3">5.4.4.2</ecNumber>
    </recommendedName>
    <alternativeName>
        <fullName evidence="5">Isochorismate mutase</fullName>
    </alternativeName>
</protein>
<evidence type="ECO:0000259" key="7">
    <source>
        <dbReference type="Pfam" id="PF00425"/>
    </source>
</evidence>
<dbReference type="EC" id="5.4.4.2" evidence="3"/>
<evidence type="ECO:0000256" key="4">
    <source>
        <dbReference type="ARBA" id="ARBA00023235"/>
    </source>
</evidence>
<comment type="catalytic activity">
    <reaction evidence="1">
        <text>chorismate = isochorismate</text>
        <dbReference type="Rhea" id="RHEA:18985"/>
        <dbReference type="ChEBI" id="CHEBI:29748"/>
        <dbReference type="ChEBI" id="CHEBI:29780"/>
        <dbReference type="EC" id="5.4.4.2"/>
    </reaction>
</comment>
<reference evidence="9" key="1">
    <citation type="submission" date="2017-02" db="EMBL/GenBank/DDBJ databases">
        <authorList>
            <person name="Varghese N."/>
            <person name="Submissions S."/>
        </authorList>
    </citation>
    <scope>NUCLEOTIDE SEQUENCE [LARGE SCALE GENOMIC DNA]</scope>
    <source>
        <strain evidence="9">9H-4</strain>
    </source>
</reference>
<dbReference type="STRING" id="1736691.SAMN06295964_0621"/>
<dbReference type="InterPro" id="IPR005801">
    <property type="entry name" value="ADC_synthase"/>
</dbReference>
<evidence type="ECO:0000313" key="9">
    <source>
        <dbReference type="Proteomes" id="UP000191040"/>
    </source>
</evidence>
<dbReference type="PANTHER" id="PTHR42839">
    <property type="entry name" value="ISOCHORISMATE SYNTHASE ENTC"/>
    <property type="match status" value="1"/>
</dbReference>
<evidence type="ECO:0000256" key="3">
    <source>
        <dbReference type="ARBA" id="ARBA00012824"/>
    </source>
</evidence>
<comment type="similarity">
    <text evidence="2">Belongs to the isochorismate synthase family.</text>
</comment>
<proteinExistence type="inferred from homology"/>